<dbReference type="EMBL" id="CP015243">
    <property type="protein sequence ID" value="ANF56396.1"/>
    <property type="molecule type" value="Genomic_DNA"/>
</dbReference>
<evidence type="ECO:0000313" key="1">
    <source>
        <dbReference type="EMBL" id="ANF56396.1"/>
    </source>
</evidence>
<reference evidence="1 2" key="1">
    <citation type="submission" date="2016-04" db="EMBL/GenBank/DDBJ databases">
        <title>Complete Genome Sequence of Halotalea alkalilenta IHB B 13600.</title>
        <authorList>
            <person name="Swarnkar M.K."/>
            <person name="Sharma A."/>
            <person name="Kaushal K."/>
            <person name="Soni R."/>
            <person name="Rana S."/>
            <person name="Singh A.K."/>
            <person name="Gulati A."/>
        </authorList>
    </citation>
    <scope>NUCLEOTIDE SEQUENCE [LARGE SCALE GENOMIC DNA]</scope>
    <source>
        <strain evidence="1 2">IHB B 13600</strain>
    </source>
</reference>
<dbReference type="AlphaFoldDB" id="A0A172YBA4"/>
<gene>
    <name evidence="1" type="ORF">A5892_02060</name>
</gene>
<dbReference type="KEGG" id="haa:A5892_02060"/>
<proteinExistence type="predicted"/>
<keyword evidence="2" id="KW-1185">Reference proteome</keyword>
<organism evidence="1 2">
    <name type="scientific">Halotalea alkalilenta</name>
    <dbReference type="NCBI Taxonomy" id="376489"/>
    <lineage>
        <taxon>Bacteria</taxon>
        <taxon>Pseudomonadati</taxon>
        <taxon>Pseudomonadota</taxon>
        <taxon>Gammaproteobacteria</taxon>
        <taxon>Oceanospirillales</taxon>
        <taxon>Halomonadaceae</taxon>
        <taxon>Halotalea</taxon>
    </lineage>
</organism>
<evidence type="ECO:0000313" key="2">
    <source>
        <dbReference type="Proteomes" id="UP000077875"/>
    </source>
</evidence>
<protein>
    <submittedName>
        <fullName evidence="1">Uncharacterized protein</fullName>
    </submittedName>
</protein>
<name>A0A172YBA4_9GAMM</name>
<accession>A0A172YBA4</accession>
<dbReference type="RefSeq" id="WP_064121379.1">
    <property type="nucleotide sequence ID" value="NZ_CP015243.1"/>
</dbReference>
<dbReference type="Proteomes" id="UP000077875">
    <property type="component" value="Chromosome"/>
</dbReference>
<sequence>MRRKSSQNVVENRLLNTFLTLEALAQSKRRQLAEYRYRNARQGIERHWERRRLAQDSDLY</sequence>